<dbReference type="PANTHER" id="PTHR24161:SF101">
    <property type="entry name" value="PROTEIN S-ACYLTRANSFERASE 23-RELATED"/>
    <property type="match status" value="1"/>
</dbReference>
<dbReference type="Pfam" id="PF01529">
    <property type="entry name" value="DHHC"/>
    <property type="match status" value="1"/>
</dbReference>
<feature type="transmembrane region" description="Helical" evidence="16">
    <location>
        <begin position="267"/>
        <end position="291"/>
    </location>
</feature>
<dbReference type="Gene3D" id="1.25.40.20">
    <property type="entry name" value="Ankyrin repeat-containing domain"/>
    <property type="match status" value="2"/>
</dbReference>
<dbReference type="PANTHER" id="PTHR24161">
    <property type="entry name" value="ANK_REP_REGION DOMAIN-CONTAINING PROTEIN-RELATED"/>
    <property type="match status" value="1"/>
</dbReference>
<feature type="repeat" description="ANK" evidence="15">
    <location>
        <begin position="189"/>
        <end position="221"/>
    </location>
</feature>
<organism evidence="18 19">
    <name type="scientific">Sphenostylis stenocarpa</name>
    <dbReference type="NCBI Taxonomy" id="92480"/>
    <lineage>
        <taxon>Eukaryota</taxon>
        <taxon>Viridiplantae</taxon>
        <taxon>Streptophyta</taxon>
        <taxon>Embryophyta</taxon>
        <taxon>Tracheophyta</taxon>
        <taxon>Spermatophyta</taxon>
        <taxon>Magnoliopsida</taxon>
        <taxon>eudicotyledons</taxon>
        <taxon>Gunneridae</taxon>
        <taxon>Pentapetalae</taxon>
        <taxon>rosids</taxon>
        <taxon>fabids</taxon>
        <taxon>Fabales</taxon>
        <taxon>Fabaceae</taxon>
        <taxon>Papilionoideae</taxon>
        <taxon>50 kb inversion clade</taxon>
        <taxon>NPAAA clade</taxon>
        <taxon>indigoferoid/millettioid clade</taxon>
        <taxon>Phaseoleae</taxon>
        <taxon>Sphenostylis</taxon>
    </lineage>
</organism>
<feature type="repeat" description="ANK" evidence="15">
    <location>
        <begin position="156"/>
        <end position="188"/>
    </location>
</feature>
<evidence type="ECO:0000256" key="11">
    <source>
        <dbReference type="ARBA" id="ARBA00023136"/>
    </source>
</evidence>
<dbReference type="SUPFAM" id="SSF48403">
    <property type="entry name" value="Ankyrin repeat"/>
    <property type="match status" value="1"/>
</dbReference>
<comment type="subcellular location">
    <subcellularLocation>
        <location evidence="3">Cell membrane</location>
        <topology evidence="3">Peripheral membrane protein</topology>
        <orientation evidence="3">Cytoplasmic side</orientation>
    </subcellularLocation>
    <subcellularLocation>
        <location evidence="1">Endomembrane system</location>
        <topology evidence="1">Multi-pass membrane protein</topology>
    </subcellularLocation>
    <subcellularLocation>
        <location evidence="2">Golgi apparatus membrane</location>
    </subcellularLocation>
</comment>
<keyword evidence="9" id="KW-0333">Golgi apparatus</keyword>
<dbReference type="PROSITE" id="PS50216">
    <property type="entry name" value="DHHC"/>
    <property type="match status" value="1"/>
</dbReference>
<keyword evidence="16" id="KW-0012">Acyltransferase</keyword>
<evidence type="ECO:0000256" key="3">
    <source>
        <dbReference type="ARBA" id="ARBA00004413"/>
    </source>
</evidence>
<keyword evidence="13" id="KW-0449">Lipoprotein</keyword>
<accession>A0AA86S6K0</accession>
<dbReference type="InterPro" id="IPR036770">
    <property type="entry name" value="Ankyrin_rpt-contain_sf"/>
</dbReference>
<dbReference type="SMART" id="SM00248">
    <property type="entry name" value="ANK"/>
    <property type="match status" value="6"/>
</dbReference>
<keyword evidence="11 16" id="KW-0472">Membrane</keyword>
<evidence type="ECO:0000313" key="19">
    <source>
        <dbReference type="Proteomes" id="UP001189624"/>
    </source>
</evidence>
<dbReference type="PROSITE" id="PS50297">
    <property type="entry name" value="ANK_REP_REGION"/>
    <property type="match status" value="4"/>
</dbReference>
<dbReference type="InterPro" id="IPR001594">
    <property type="entry name" value="Palmitoyltrfase_DHHC"/>
</dbReference>
<proteinExistence type="inferred from homology"/>
<feature type="repeat" description="ANK" evidence="15">
    <location>
        <begin position="89"/>
        <end position="121"/>
    </location>
</feature>
<dbReference type="EMBL" id="OY731400">
    <property type="protein sequence ID" value="CAJ1936198.1"/>
    <property type="molecule type" value="Genomic_DNA"/>
</dbReference>
<protein>
    <recommendedName>
        <fullName evidence="16">S-acyltransferase</fullName>
        <ecNumber evidence="16">2.3.1.225</ecNumber>
    </recommendedName>
    <alternativeName>
        <fullName evidence="16">Palmitoyltransferase</fullName>
    </alternativeName>
</protein>
<dbReference type="Pfam" id="PF12796">
    <property type="entry name" value="Ank_2"/>
    <property type="match status" value="2"/>
</dbReference>
<evidence type="ECO:0000256" key="13">
    <source>
        <dbReference type="ARBA" id="ARBA00023288"/>
    </source>
</evidence>
<keyword evidence="8 16" id="KW-1133">Transmembrane helix</keyword>
<feature type="repeat" description="ANK" evidence="15">
    <location>
        <begin position="56"/>
        <end position="88"/>
    </location>
</feature>
<dbReference type="Gramene" id="rna-AYBTSS11_LOCUS7357">
    <property type="protein sequence ID" value="CAJ1936198.1"/>
    <property type="gene ID" value="gene-AYBTSS11_LOCUS7357"/>
</dbReference>
<evidence type="ECO:0000256" key="6">
    <source>
        <dbReference type="ARBA" id="ARBA00022692"/>
    </source>
</evidence>
<evidence type="ECO:0000256" key="1">
    <source>
        <dbReference type="ARBA" id="ARBA00004127"/>
    </source>
</evidence>
<dbReference type="FunFam" id="1.25.40.20:FF:000300">
    <property type="entry name" value="S-acyltransferase"/>
    <property type="match status" value="1"/>
</dbReference>
<dbReference type="PROSITE" id="PS50088">
    <property type="entry name" value="ANK_REPEAT"/>
    <property type="match status" value="5"/>
</dbReference>
<keyword evidence="6 16" id="KW-0812">Transmembrane</keyword>
<comment type="similarity">
    <text evidence="4 16">Belongs to the DHHC palmitoyltransferase family.</text>
</comment>
<keyword evidence="5 16" id="KW-0808">Transferase</keyword>
<evidence type="ECO:0000256" key="7">
    <source>
        <dbReference type="ARBA" id="ARBA00022737"/>
    </source>
</evidence>
<evidence type="ECO:0000256" key="9">
    <source>
        <dbReference type="ARBA" id="ARBA00023034"/>
    </source>
</evidence>
<evidence type="ECO:0000256" key="5">
    <source>
        <dbReference type="ARBA" id="ARBA00022679"/>
    </source>
</evidence>
<evidence type="ECO:0000313" key="18">
    <source>
        <dbReference type="EMBL" id="CAJ1936198.1"/>
    </source>
</evidence>
<dbReference type="Pfam" id="PF00023">
    <property type="entry name" value="Ank"/>
    <property type="match status" value="1"/>
</dbReference>
<gene>
    <name evidence="18" type="ORF">AYBTSS11_LOCUS7357</name>
</gene>
<dbReference type="GO" id="GO:0000139">
    <property type="term" value="C:Golgi membrane"/>
    <property type="evidence" value="ECO:0007669"/>
    <property type="project" value="UniProtKB-SubCell"/>
</dbReference>
<feature type="domain" description="Palmitoyltransferase DHHC" evidence="17">
    <location>
        <begin position="457"/>
        <end position="523"/>
    </location>
</feature>
<dbReference type="Proteomes" id="UP001189624">
    <property type="component" value="Chromosome 3"/>
</dbReference>
<evidence type="ECO:0000256" key="10">
    <source>
        <dbReference type="ARBA" id="ARBA00023043"/>
    </source>
</evidence>
<comment type="catalytic activity">
    <reaction evidence="14 16">
        <text>L-cysteinyl-[protein] + hexadecanoyl-CoA = S-hexadecanoyl-L-cysteinyl-[protein] + CoA</text>
        <dbReference type="Rhea" id="RHEA:36683"/>
        <dbReference type="Rhea" id="RHEA-COMP:10131"/>
        <dbReference type="Rhea" id="RHEA-COMP:11032"/>
        <dbReference type="ChEBI" id="CHEBI:29950"/>
        <dbReference type="ChEBI" id="CHEBI:57287"/>
        <dbReference type="ChEBI" id="CHEBI:57379"/>
        <dbReference type="ChEBI" id="CHEBI:74151"/>
        <dbReference type="EC" id="2.3.1.225"/>
    </reaction>
</comment>
<keyword evidence="12" id="KW-0564">Palmitate</keyword>
<evidence type="ECO:0000256" key="8">
    <source>
        <dbReference type="ARBA" id="ARBA00022989"/>
    </source>
</evidence>
<evidence type="ECO:0000259" key="17">
    <source>
        <dbReference type="Pfam" id="PF01529"/>
    </source>
</evidence>
<reference evidence="18" key="1">
    <citation type="submission" date="2023-10" db="EMBL/GenBank/DDBJ databases">
        <authorList>
            <person name="Domelevo Entfellner J.-B."/>
        </authorList>
    </citation>
    <scope>NUCLEOTIDE SEQUENCE</scope>
</reference>
<feature type="transmembrane region" description="Helical" evidence="16">
    <location>
        <begin position="297"/>
        <end position="320"/>
    </location>
</feature>
<dbReference type="FunFam" id="1.25.40.20:FF:000334">
    <property type="entry name" value="S-acyltransferase"/>
    <property type="match status" value="1"/>
</dbReference>
<keyword evidence="19" id="KW-1185">Reference proteome</keyword>
<feature type="repeat" description="ANK" evidence="15">
    <location>
        <begin position="122"/>
        <end position="155"/>
    </location>
</feature>
<comment type="domain">
    <text evidence="16">The DHHC domain is required for palmitoyltransferase activity.</text>
</comment>
<evidence type="ECO:0000256" key="14">
    <source>
        <dbReference type="ARBA" id="ARBA00048048"/>
    </source>
</evidence>
<sequence>MASSEIEVVSSSSSVSKPNDLPLILDIFTASVHGDFNKLRTFVEQHGASVSVPDAHGYYALQWASLNNFHDIVHYLIQHGADVNAKDNMQQTALHWAAVRGSTAAADVLVENGARVEAADINGYRAVHVAAQYGQTAFLNHIIVKHHADFDVPDNDGRSPLHWAAYKGFADTIRLLLFRDASQGRQDKDGCTPLHWAALRGNAEACAVLVHAGTKEELMVKDNAGHTPVQLAYDKGHRHVAPFLSNQQRAHSNYWKGKLCSGVVTDIGYAPILLCVMIILMILFINSVIAAPNLGKITAIAGLWAWTALSLEVAALIMFYRCSRECITLRVVDWREQLFSEPIGNRINTFIIWHKISYTKELVYNVLDLRQEFMHRFPVHSPQREPISSTMMEPRWAIFDLVLPKLLRGINIILDLYVSKDPGYIKRLGDLSQSDKEDPLLNIDLNSSSVWMGNWSQLCPTCKIIRPVRSKHCPTCKRCVEQFDHHCPWISNCVGKRNKRDFFIFICLGTLTSSVSAAVAVQRNDRVICGERGKFLCRKTHHIISRNSIIARNVTTNELVNSSRYDYLRGPDGRFRNPYNHGWWKNCADFLFLGYTNDDEIAWPRLQQVVLNHILDSVNKVNGRNGCLHRQYQAVE</sequence>
<evidence type="ECO:0000256" key="12">
    <source>
        <dbReference type="ARBA" id="ARBA00023139"/>
    </source>
</evidence>
<dbReference type="EC" id="2.3.1.225" evidence="16"/>
<dbReference type="GO" id="GO:0019706">
    <property type="term" value="F:protein-cysteine S-palmitoyltransferase activity"/>
    <property type="evidence" value="ECO:0007669"/>
    <property type="project" value="UniProtKB-EC"/>
</dbReference>
<dbReference type="GO" id="GO:0005886">
    <property type="term" value="C:plasma membrane"/>
    <property type="evidence" value="ECO:0007669"/>
    <property type="project" value="UniProtKB-SubCell"/>
</dbReference>
<evidence type="ECO:0000256" key="16">
    <source>
        <dbReference type="RuleBase" id="RU079119"/>
    </source>
</evidence>
<evidence type="ECO:0000256" key="4">
    <source>
        <dbReference type="ARBA" id="ARBA00008574"/>
    </source>
</evidence>
<evidence type="ECO:0000256" key="2">
    <source>
        <dbReference type="ARBA" id="ARBA00004394"/>
    </source>
</evidence>
<evidence type="ECO:0000256" key="15">
    <source>
        <dbReference type="PROSITE-ProRule" id="PRU00023"/>
    </source>
</evidence>
<keyword evidence="7" id="KW-0677">Repeat</keyword>
<keyword evidence="10 15" id="KW-0040">ANK repeat</keyword>
<dbReference type="InterPro" id="IPR002110">
    <property type="entry name" value="Ankyrin_rpt"/>
</dbReference>
<name>A0AA86S6K0_9FABA</name>
<dbReference type="AlphaFoldDB" id="A0AA86S6K0"/>